<comment type="caution">
    <text evidence="2">The sequence shown here is derived from an EMBL/GenBank/DDBJ whole genome shotgun (WGS) entry which is preliminary data.</text>
</comment>
<dbReference type="OrthoDB" id="6315394at2"/>
<protein>
    <recommendedName>
        <fullName evidence="1">Alpha-L-glutamate ligase-related protein ATP-grasp domain-containing protein</fullName>
    </recommendedName>
</protein>
<dbReference type="RefSeq" id="WP_007480527.1">
    <property type="nucleotide sequence ID" value="NZ_JH724308.1"/>
</dbReference>
<evidence type="ECO:0000259" key="1">
    <source>
        <dbReference type="Pfam" id="PF14397"/>
    </source>
</evidence>
<gene>
    <name evidence="2" type="ORF">HMPREF1071_02612</name>
</gene>
<dbReference type="Proteomes" id="UP000005150">
    <property type="component" value="Unassembled WGS sequence"/>
</dbReference>
<organism evidence="2 3">
    <name type="scientific">Bacteroides salyersiae CL02T12C01</name>
    <dbReference type="NCBI Taxonomy" id="997887"/>
    <lineage>
        <taxon>Bacteria</taxon>
        <taxon>Pseudomonadati</taxon>
        <taxon>Bacteroidota</taxon>
        <taxon>Bacteroidia</taxon>
        <taxon>Bacteroidales</taxon>
        <taxon>Bacteroidaceae</taxon>
        <taxon>Bacteroides</taxon>
    </lineage>
</organism>
<proteinExistence type="predicted"/>
<feature type="domain" description="Alpha-L-glutamate ligase-related protein ATP-grasp" evidence="1">
    <location>
        <begin position="96"/>
        <end position="361"/>
    </location>
</feature>
<accession>I8YHZ0</accession>
<dbReference type="HOGENOM" id="CLU_061957_1_0_10"/>
<keyword evidence="3" id="KW-1185">Reference proteome</keyword>
<evidence type="ECO:0000313" key="3">
    <source>
        <dbReference type="Proteomes" id="UP000005150"/>
    </source>
</evidence>
<sequence>MSNGKKILYKINRYYDSVLSLGVSKVIASREINKIMSISHISNKKLETEEAWVKKWSVLSKYVNRKFYRTFSKYVGEDINIVPDDICHNIIEPILNPIRYRSLYADKCMFEKFLFNHFTNQVTPRTLLRNINGIYYDENYNELDESEINIDIISDAFDKLIVKPSVDSSSGRNILFFAKNTGGFFLVGNEKEKLSIAFLEETFGKNFLIQECLEQSSFMAQFCNTSVNTLRVQLYRSVKNNEIIIPNIIMRIGKSGSLVDNAHAGGCFVGVGADGLVHNRVCNQYGETSHVFNDIDFQKNTFIIPEFDKVRQLAMEVGKCIPHCRCIALDIMIDSSGMPRLIEYNVSVFSLWLFQFTTGSAFGSYTDEVIEYCVKHKKEASRIFVTF</sequence>
<name>I8YHZ0_9BACE</name>
<dbReference type="AlphaFoldDB" id="I8YHZ0"/>
<dbReference type="PATRIC" id="fig|997887.3.peg.2715"/>
<dbReference type="InterPro" id="IPR039523">
    <property type="entry name" value="RimK-rel_E_lig_ATP-grasp"/>
</dbReference>
<reference evidence="2 3" key="1">
    <citation type="submission" date="2012-02" db="EMBL/GenBank/DDBJ databases">
        <title>The Genome Sequence of Bacteroides salyersiae CL02T12C01.</title>
        <authorList>
            <consortium name="The Broad Institute Genome Sequencing Platform"/>
            <person name="Earl A."/>
            <person name="Ward D."/>
            <person name="Feldgarden M."/>
            <person name="Gevers D."/>
            <person name="Zitomersky N.L."/>
            <person name="Coyne M.J."/>
            <person name="Comstock L.E."/>
            <person name="Young S.K."/>
            <person name="Zeng Q."/>
            <person name="Gargeya S."/>
            <person name="Fitzgerald M."/>
            <person name="Haas B."/>
            <person name="Abouelleil A."/>
            <person name="Alvarado L."/>
            <person name="Arachchi H.M."/>
            <person name="Berlin A."/>
            <person name="Chapman S.B."/>
            <person name="Gearin G."/>
            <person name="Goldberg J."/>
            <person name="Griggs A."/>
            <person name="Gujja S."/>
            <person name="Hansen M."/>
            <person name="Heiman D."/>
            <person name="Howarth C."/>
            <person name="Larimer J."/>
            <person name="Lui A."/>
            <person name="MacDonald P.J.P."/>
            <person name="McCowen C."/>
            <person name="Montmayeur A."/>
            <person name="Murphy C."/>
            <person name="Neiman D."/>
            <person name="Pearson M."/>
            <person name="Priest M."/>
            <person name="Roberts A."/>
            <person name="Saif S."/>
            <person name="Shea T."/>
            <person name="Sisk P."/>
            <person name="Stolte C."/>
            <person name="Sykes S."/>
            <person name="Wortman J."/>
            <person name="Nusbaum C."/>
            <person name="Birren B."/>
        </authorList>
    </citation>
    <scope>NUCLEOTIDE SEQUENCE [LARGE SCALE GENOMIC DNA]</scope>
    <source>
        <strain evidence="2 3">CL02T12C01</strain>
    </source>
</reference>
<dbReference type="SUPFAM" id="SSF56059">
    <property type="entry name" value="Glutathione synthetase ATP-binding domain-like"/>
    <property type="match status" value="1"/>
</dbReference>
<evidence type="ECO:0000313" key="2">
    <source>
        <dbReference type="EMBL" id="EIY61992.1"/>
    </source>
</evidence>
<dbReference type="Pfam" id="PF14397">
    <property type="entry name" value="ATPgrasp_ST"/>
    <property type="match status" value="1"/>
</dbReference>
<dbReference type="EMBL" id="AGXV01000032">
    <property type="protein sequence ID" value="EIY61992.1"/>
    <property type="molecule type" value="Genomic_DNA"/>
</dbReference>